<dbReference type="AlphaFoldDB" id="S2WWY3"/>
<evidence type="ECO:0000256" key="1">
    <source>
        <dbReference type="SAM" id="MobiDB-lite"/>
    </source>
</evidence>
<name>S2WWY3_9ACTN</name>
<organism evidence="3 4">
    <name type="scientific">Propionimicrobium lymphophilum ACS-093-V-SCH5</name>
    <dbReference type="NCBI Taxonomy" id="883161"/>
    <lineage>
        <taxon>Bacteria</taxon>
        <taxon>Bacillati</taxon>
        <taxon>Actinomycetota</taxon>
        <taxon>Actinomycetes</taxon>
        <taxon>Propionibacteriales</taxon>
        <taxon>Propionibacteriaceae</taxon>
        <taxon>Propionimicrobium</taxon>
    </lineage>
</organism>
<reference evidence="3 4" key="1">
    <citation type="submission" date="2013-04" db="EMBL/GenBank/DDBJ databases">
        <title>The Genome Sequence of Propionimicrobium lymphophilum ACS-093-V-SCH5.</title>
        <authorList>
            <consortium name="The Broad Institute Genomics Platform"/>
            <person name="Earl A."/>
            <person name="Ward D."/>
            <person name="Feldgarden M."/>
            <person name="Gevers D."/>
            <person name="Saerens B."/>
            <person name="Vaneechoutte M."/>
            <person name="Walker B."/>
            <person name="Young S."/>
            <person name="Zeng Q."/>
            <person name="Gargeya S."/>
            <person name="Fitzgerald M."/>
            <person name="Haas B."/>
            <person name="Abouelleil A."/>
            <person name="Allen A.W."/>
            <person name="Alvarado L."/>
            <person name="Arachchi H.M."/>
            <person name="Berlin A.M."/>
            <person name="Chapman S.B."/>
            <person name="Gainer-Dewar J."/>
            <person name="Goldberg J."/>
            <person name="Griggs A."/>
            <person name="Gujja S."/>
            <person name="Hansen M."/>
            <person name="Howarth C."/>
            <person name="Imamovic A."/>
            <person name="Ireland A."/>
            <person name="Larimer J."/>
            <person name="McCowan C."/>
            <person name="Murphy C."/>
            <person name="Pearson M."/>
            <person name="Poon T.W."/>
            <person name="Priest M."/>
            <person name="Roberts A."/>
            <person name="Saif S."/>
            <person name="Shea T."/>
            <person name="Sisk P."/>
            <person name="Sykes S."/>
            <person name="Wortman J."/>
            <person name="Nusbaum C."/>
            <person name="Birren B."/>
        </authorList>
    </citation>
    <scope>NUCLEOTIDE SEQUENCE [LARGE SCALE GENOMIC DNA]</scope>
    <source>
        <strain evidence="3 4">ACS-093-V-SCH5</strain>
    </source>
</reference>
<dbReference type="HOGENOM" id="CLU_133135_2_0_11"/>
<evidence type="ECO:0000313" key="3">
    <source>
        <dbReference type="EMBL" id="EPD32234.1"/>
    </source>
</evidence>
<feature type="transmembrane region" description="Helical" evidence="2">
    <location>
        <begin position="66"/>
        <end position="89"/>
    </location>
</feature>
<comment type="caution">
    <text evidence="3">The sequence shown here is derived from an EMBL/GenBank/DDBJ whole genome shotgun (WGS) entry which is preliminary data.</text>
</comment>
<protein>
    <recommendedName>
        <fullName evidence="5">DUF3040 domain-containing protein</fullName>
    </recommendedName>
</protein>
<dbReference type="STRING" id="883161.HMPREF9306_01803"/>
<gene>
    <name evidence="3" type="ORF">HMPREF9306_01803</name>
</gene>
<keyword evidence="2" id="KW-1133">Transmembrane helix</keyword>
<evidence type="ECO:0008006" key="5">
    <source>
        <dbReference type="Google" id="ProtNLM"/>
    </source>
</evidence>
<keyword evidence="4" id="KW-1185">Reference proteome</keyword>
<proteinExistence type="predicted"/>
<dbReference type="InterPro" id="IPR021401">
    <property type="entry name" value="DUF3040"/>
</dbReference>
<feature type="transmembrane region" description="Helical" evidence="2">
    <location>
        <begin position="42"/>
        <end position="60"/>
    </location>
</feature>
<dbReference type="EMBL" id="AGZR01000009">
    <property type="protein sequence ID" value="EPD32234.1"/>
    <property type="molecule type" value="Genomic_DNA"/>
</dbReference>
<dbReference type="RefSeq" id="WP_016456609.1">
    <property type="nucleotide sequence ID" value="NZ_KE150269.1"/>
</dbReference>
<evidence type="ECO:0000313" key="4">
    <source>
        <dbReference type="Proteomes" id="UP000014417"/>
    </source>
</evidence>
<evidence type="ECO:0000256" key="2">
    <source>
        <dbReference type="SAM" id="Phobius"/>
    </source>
</evidence>
<dbReference type="Proteomes" id="UP000014417">
    <property type="component" value="Unassembled WGS sequence"/>
</dbReference>
<sequence>MALSEEEQRLLDQLEASLTADDPKLASKMGNRSSYRVQRKRATLSGIVFVVGVALLVLGLANSWSFGWVIGLVGFIAMFAATVLALTAWQKVDGAQAPSLKDYPPPSRPYSSLEDRWRRRQGF</sequence>
<feature type="region of interest" description="Disordered" evidence="1">
    <location>
        <begin position="98"/>
        <end position="123"/>
    </location>
</feature>
<dbReference type="Pfam" id="PF11239">
    <property type="entry name" value="DUF3040"/>
    <property type="match status" value="1"/>
</dbReference>
<keyword evidence="2" id="KW-0812">Transmembrane</keyword>
<keyword evidence="2" id="KW-0472">Membrane</keyword>
<accession>S2WWY3</accession>